<feature type="domain" description="PilZ" evidence="1">
    <location>
        <begin position="12"/>
        <end position="99"/>
    </location>
</feature>
<reference evidence="3" key="1">
    <citation type="submission" date="2018-02" db="EMBL/GenBank/DDBJ databases">
        <title>Genome sequence of Candidatus Liberibacter europaeus.</title>
        <authorList>
            <person name="Frampton R.A."/>
            <person name="Thompson S.M."/>
            <person name="David C."/>
            <person name="Addison S.M."/>
            <person name="Smith G.R."/>
        </authorList>
    </citation>
    <scope>NUCLEOTIDE SEQUENCE [LARGE SCALE GENOMIC DNA]</scope>
</reference>
<name>A0A2T4VWT1_9HYPH</name>
<dbReference type="Pfam" id="PF07238">
    <property type="entry name" value="PilZ"/>
    <property type="match status" value="1"/>
</dbReference>
<dbReference type="Proteomes" id="UP000240811">
    <property type="component" value="Unassembled WGS sequence"/>
</dbReference>
<evidence type="ECO:0000313" key="3">
    <source>
        <dbReference type="Proteomes" id="UP000240811"/>
    </source>
</evidence>
<dbReference type="GO" id="GO:0035438">
    <property type="term" value="F:cyclic-di-GMP binding"/>
    <property type="evidence" value="ECO:0007669"/>
    <property type="project" value="InterPro"/>
</dbReference>
<evidence type="ECO:0000259" key="1">
    <source>
        <dbReference type="Pfam" id="PF07238"/>
    </source>
</evidence>
<evidence type="ECO:0000313" key="2">
    <source>
        <dbReference type="EMBL" id="PTL86228.1"/>
    </source>
</evidence>
<dbReference type="InterPro" id="IPR009875">
    <property type="entry name" value="PilZ_domain"/>
</dbReference>
<accession>A0A2T4VWT1</accession>
<gene>
    <name evidence="2" type="ORF">C4617_04990</name>
</gene>
<sequence length="114" mass="12883">MYLGINNLQFVDQRAFQRINSDLKGRFLLSNGEEYDCLVKVISPGGLCAFCDANNIIIGEIITVLIDEIGRIKGKVINFDDKRGYVIQIIASENTKRKLAEKIMLIANKDDIEF</sequence>
<dbReference type="EMBL" id="PSQJ01000006">
    <property type="protein sequence ID" value="PTL86228.1"/>
    <property type="molecule type" value="Genomic_DNA"/>
</dbReference>
<protein>
    <recommendedName>
        <fullName evidence="1">PilZ domain-containing protein</fullName>
    </recommendedName>
</protein>
<proteinExistence type="predicted"/>
<organism evidence="2 3">
    <name type="scientific">Candidatus Liberibacter europaeus</name>
    <dbReference type="NCBI Taxonomy" id="744859"/>
    <lineage>
        <taxon>Bacteria</taxon>
        <taxon>Pseudomonadati</taxon>
        <taxon>Pseudomonadota</taxon>
        <taxon>Alphaproteobacteria</taxon>
        <taxon>Hyphomicrobiales</taxon>
        <taxon>Rhizobiaceae</taxon>
        <taxon>Liberibacter</taxon>
    </lineage>
</organism>
<dbReference type="AlphaFoldDB" id="A0A2T4VWT1"/>
<comment type="caution">
    <text evidence="2">The sequence shown here is derived from an EMBL/GenBank/DDBJ whole genome shotgun (WGS) entry which is preliminary data.</text>
</comment>